<evidence type="ECO:0000313" key="4">
    <source>
        <dbReference type="EMBL" id="GFG67273.1"/>
    </source>
</evidence>
<keyword evidence="2" id="KW-1133">Transmembrane helix</keyword>
<name>A0AAX1J6A6_9MYCO</name>
<dbReference type="RefSeq" id="WP_116645740.1">
    <property type="nucleotide sequence ID" value="NZ_BLKU01000005.1"/>
</dbReference>
<keyword evidence="2" id="KW-0812">Transmembrane</keyword>
<protein>
    <submittedName>
        <fullName evidence="5">DUF4190 domain-containing protein</fullName>
    </submittedName>
</protein>
<evidence type="ECO:0000313" key="6">
    <source>
        <dbReference type="Proteomes" id="UP000465306"/>
    </source>
</evidence>
<dbReference type="AlphaFoldDB" id="A0AAX1J6A6"/>
<accession>A0AAX1J6A6</accession>
<evidence type="ECO:0000256" key="1">
    <source>
        <dbReference type="SAM" id="MobiDB-lite"/>
    </source>
</evidence>
<keyword evidence="6" id="KW-1185">Reference proteome</keyword>
<dbReference type="EMBL" id="CP065047">
    <property type="protein sequence ID" value="QPI36736.1"/>
    <property type="molecule type" value="Genomic_DNA"/>
</dbReference>
<evidence type="ECO:0000313" key="7">
    <source>
        <dbReference type="Proteomes" id="UP000663583"/>
    </source>
</evidence>
<sequence>MTEQPPNYPPPPGGYGYLPPSPPPPPSGYGYPPPGGYAYPPSYSQGTNPLAIASLVSSVAGLLCLGIGPLLGLIFGIISLNQIRQTGQAGRGLAIAGIVISGVLIALFAVLLIVSVILAANDDQHRQHRRHRTDHRTISHTVVEQPPRLGLIACR</sequence>
<feature type="region of interest" description="Disordered" evidence="1">
    <location>
        <begin position="1"/>
        <end position="31"/>
    </location>
</feature>
<feature type="transmembrane region" description="Helical" evidence="2">
    <location>
        <begin position="50"/>
        <end position="80"/>
    </location>
</feature>
<evidence type="ECO:0000259" key="3">
    <source>
        <dbReference type="Pfam" id="PF13828"/>
    </source>
</evidence>
<gene>
    <name evidence="5" type="ORF">I2456_20065</name>
    <name evidence="4" type="ORF">MKUB_47630</name>
</gene>
<dbReference type="InterPro" id="IPR025241">
    <property type="entry name" value="DUF4190"/>
</dbReference>
<dbReference type="Proteomes" id="UP000465306">
    <property type="component" value="Unassembled WGS sequence"/>
</dbReference>
<feature type="domain" description="DUF4190" evidence="3">
    <location>
        <begin position="50"/>
        <end position="111"/>
    </location>
</feature>
<dbReference type="KEGG" id="mku:I2456_20065"/>
<evidence type="ECO:0000256" key="2">
    <source>
        <dbReference type="SAM" id="Phobius"/>
    </source>
</evidence>
<dbReference type="Proteomes" id="UP000663583">
    <property type="component" value="Chromosome"/>
</dbReference>
<reference evidence="5" key="3">
    <citation type="submission" date="2020-11" db="EMBL/GenBank/DDBJ databases">
        <title>Intraspecies plasmid and genomic variation of Mycobacterium kubicae revealed by the complete genome sequences of two clinical isolates.</title>
        <authorList>
            <person name="Hendrix J.R."/>
            <person name="Epperson L.E."/>
            <person name="Honda J.R."/>
            <person name="Strong M."/>
        </authorList>
    </citation>
    <scope>NUCLEOTIDE SEQUENCE</scope>
    <source>
        <strain evidence="5">JCM 13573</strain>
    </source>
</reference>
<keyword evidence="2" id="KW-0472">Membrane</keyword>
<dbReference type="EMBL" id="BLKU01000005">
    <property type="protein sequence ID" value="GFG67273.1"/>
    <property type="molecule type" value="Genomic_DNA"/>
</dbReference>
<proteinExistence type="predicted"/>
<evidence type="ECO:0000313" key="5">
    <source>
        <dbReference type="EMBL" id="QPI36736.1"/>
    </source>
</evidence>
<dbReference type="Pfam" id="PF13828">
    <property type="entry name" value="DUF4190"/>
    <property type="match status" value="1"/>
</dbReference>
<organism evidence="5 7">
    <name type="scientific">Mycobacterium kubicae</name>
    <dbReference type="NCBI Taxonomy" id="120959"/>
    <lineage>
        <taxon>Bacteria</taxon>
        <taxon>Bacillati</taxon>
        <taxon>Actinomycetota</taxon>
        <taxon>Actinomycetes</taxon>
        <taxon>Mycobacteriales</taxon>
        <taxon>Mycobacteriaceae</taxon>
        <taxon>Mycobacterium</taxon>
        <taxon>Mycobacterium simiae complex</taxon>
    </lineage>
</organism>
<reference evidence="4 6" key="1">
    <citation type="journal article" date="2019" name="Emerg. Microbes Infect.">
        <title>Comprehensive subspecies identification of 175 nontuberculous mycobacteria species based on 7547 genomic profiles.</title>
        <authorList>
            <person name="Matsumoto Y."/>
            <person name="Kinjo T."/>
            <person name="Motooka D."/>
            <person name="Nabeya D."/>
            <person name="Jung N."/>
            <person name="Uechi K."/>
            <person name="Horii T."/>
            <person name="Iida T."/>
            <person name="Fujita J."/>
            <person name="Nakamura S."/>
        </authorList>
    </citation>
    <scope>NUCLEOTIDE SEQUENCE [LARGE SCALE GENOMIC DNA]</scope>
    <source>
        <strain evidence="4 6">JCM 13573</strain>
    </source>
</reference>
<feature type="transmembrane region" description="Helical" evidence="2">
    <location>
        <begin position="92"/>
        <end position="120"/>
    </location>
</feature>
<reference evidence="4" key="2">
    <citation type="submission" date="2020-02" db="EMBL/GenBank/DDBJ databases">
        <authorList>
            <person name="Matsumoto Y."/>
            <person name="Kinjo T."/>
            <person name="Motooka D."/>
            <person name="Nabeya D."/>
            <person name="Jung N."/>
            <person name="Uechi K."/>
            <person name="Horii T."/>
            <person name="Iida T."/>
            <person name="Fujita J."/>
            <person name="Nakamura S."/>
        </authorList>
    </citation>
    <scope>NUCLEOTIDE SEQUENCE</scope>
    <source>
        <strain evidence="4">JCM 13573</strain>
    </source>
</reference>